<comment type="caution">
    <text evidence="5">The sequence shown here is derived from an EMBL/GenBank/DDBJ whole genome shotgun (WGS) entry which is preliminary data.</text>
</comment>
<dbReference type="GO" id="GO:0043590">
    <property type="term" value="C:bacterial nucleoid"/>
    <property type="evidence" value="ECO:0007669"/>
    <property type="project" value="TreeGrafter"/>
</dbReference>
<dbReference type="GO" id="GO:0006310">
    <property type="term" value="P:DNA recombination"/>
    <property type="evidence" value="ECO:0007669"/>
    <property type="project" value="UniProtKB-KW"/>
</dbReference>
<accession>A0A1F6NU91</accession>
<dbReference type="PANTHER" id="PTHR33991">
    <property type="entry name" value="DNA REPAIR PROTEIN RECO"/>
    <property type="match status" value="1"/>
</dbReference>
<reference evidence="5 6" key="1">
    <citation type="journal article" date="2016" name="Nat. Commun.">
        <title>Thousands of microbial genomes shed light on interconnected biogeochemical processes in an aquifer system.</title>
        <authorList>
            <person name="Anantharaman K."/>
            <person name="Brown C.T."/>
            <person name="Hug L.A."/>
            <person name="Sharon I."/>
            <person name="Castelle C.J."/>
            <person name="Probst A.J."/>
            <person name="Thomas B.C."/>
            <person name="Singh A."/>
            <person name="Wilkins M.J."/>
            <person name="Karaoz U."/>
            <person name="Brodie E.L."/>
            <person name="Williams K.H."/>
            <person name="Hubbard S.S."/>
            <person name="Banfield J.F."/>
        </authorList>
    </citation>
    <scope>NUCLEOTIDE SEQUENCE [LARGE SCALE GENOMIC DNA]</scope>
</reference>
<evidence type="ECO:0000256" key="3">
    <source>
        <dbReference type="ARBA" id="ARBA00023204"/>
    </source>
</evidence>
<dbReference type="InterPro" id="IPR012340">
    <property type="entry name" value="NA-bd_OB-fold"/>
</dbReference>
<organism evidence="5 6">
    <name type="scientific">Candidatus Magasanikbacteria bacterium RIFOXYC2_FULL_42_28</name>
    <dbReference type="NCBI Taxonomy" id="1798704"/>
    <lineage>
        <taxon>Bacteria</taxon>
        <taxon>Candidatus Magasanikiibacteriota</taxon>
    </lineage>
</organism>
<keyword evidence="3" id="KW-0234">DNA repair</keyword>
<dbReference type="InterPro" id="IPR003717">
    <property type="entry name" value="RecO"/>
</dbReference>
<gene>
    <name evidence="5" type="ORF">A3J93_03170</name>
</gene>
<dbReference type="Gene3D" id="2.40.50.140">
    <property type="entry name" value="Nucleic acid-binding proteins"/>
    <property type="match status" value="1"/>
</dbReference>
<evidence type="ECO:0000256" key="1">
    <source>
        <dbReference type="ARBA" id="ARBA00022763"/>
    </source>
</evidence>
<dbReference type="STRING" id="1798704.A3J93_03170"/>
<feature type="domain" description="DNA replication/recombination mediator RecO N-terminal" evidence="4">
    <location>
        <begin position="3"/>
        <end position="74"/>
    </location>
</feature>
<sequence>MLCIVLSRRDIREFDQLITFYSRDQGKIEVLARGIKKILSKNSASLAPGNVVEAEIIAGKENYILGGVELWQSFNEHRHNLQSRLFLQWSLSFASVFCAKELPDAMMFKLLYRWLKFLNRSASPTILAADHFARRVLELSGFDPNHDKKITNHKSLYTFAIYHAEKHLGDWGNMLIIY</sequence>
<proteinExistence type="predicted"/>
<dbReference type="AlphaFoldDB" id="A0A1F6NU91"/>
<name>A0A1F6NU91_9BACT</name>
<evidence type="ECO:0000259" key="4">
    <source>
        <dbReference type="Pfam" id="PF11967"/>
    </source>
</evidence>
<dbReference type="PANTHER" id="PTHR33991:SF1">
    <property type="entry name" value="DNA REPAIR PROTEIN RECO"/>
    <property type="match status" value="1"/>
</dbReference>
<dbReference type="EMBL" id="MFQZ01000010">
    <property type="protein sequence ID" value="OGH87506.1"/>
    <property type="molecule type" value="Genomic_DNA"/>
</dbReference>
<dbReference type="GO" id="GO:0006302">
    <property type="term" value="P:double-strand break repair"/>
    <property type="evidence" value="ECO:0007669"/>
    <property type="project" value="TreeGrafter"/>
</dbReference>
<keyword evidence="2" id="KW-0233">DNA recombination</keyword>
<evidence type="ECO:0000313" key="6">
    <source>
        <dbReference type="Proteomes" id="UP000177907"/>
    </source>
</evidence>
<protein>
    <submittedName>
        <fullName evidence="5">DNA repair protein RecO</fullName>
    </submittedName>
</protein>
<keyword evidence="1" id="KW-0227">DNA damage</keyword>
<evidence type="ECO:0000313" key="5">
    <source>
        <dbReference type="EMBL" id="OGH87506.1"/>
    </source>
</evidence>
<dbReference type="Pfam" id="PF11967">
    <property type="entry name" value="RecO_N"/>
    <property type="match status" value="1"/>
</dbReference>
<dbReference type="InterPro" id="IPR022572">
    <property type="entry name" value="DNA_rep/recomb_RecO_N"/>
</dbReference>
<evidence type="ECO:0000256" key="2">
    <source>
        <dbReference type="ARBA" id="ARBA00023172"/>
    </source>
</evidence>
<dbReference type="SUPFAM" id="SSF50249">
    <property type="entry name" value="Nucleic acid-binding proteins"/>
    <property type="match status" value="1"/>
</dbReference>
<dbReference type="NCBIfam" id="TIGR00613">
    <property type="entry name" value="reco"/>
    <property type="match status" value="1"/>
</dbReference>
<dbReference type="Proteomes" id="UP000177907">
    <property type="component" value="Unassembled WGS sequence"/>
</dbReference>